<feature type="domain" description="Zn(2)-C6 fungal-type" evidence="7">
    <location>
        <begin position="7"/>
        <end position="40"/>
    </location>
</feature>
<name>A0A1E4TQK7_PACTA</name>
<evidence type="ECO:0000256" key="5">
    <source>
        <dbReference type="ARBA" id="ARBA00023163"/>
    </source>
</evidence>
<dbReference type="InterPro" id="IPR051430">
    <property type="entry name" value="Fungal_TF_Env_Response"/>
</dbReference>
<dbReference type="GO" id="GO:0005634">
    <property type="term" value="C:nucleus"/>
    <property type="evidence" value="ECO:0007669"/>
    <property type="project" value="TreeGrafter"/>
</dbReference>
<evidence type="ECO:0000259" key="7">
    <source>
        <dbReference type="PROSITE" id="PS50048"/>
    </source>
</evidence>
<proteinExistence type="predicted"/>
<dbReference type="InterPro" id="IPR001138">
    <property type="entry name" value="Zn2Cys6_DnaBD"/>
</dbReference>
<dbReference type="PROSITE" id="PS50048">
    <property type="entry name" value="ZN2_CY6_FUNGAL_2"/>
    <property type="match status" value="1"/>
</dbReference>
<dbReference type="STRING" id="669874.A0A1E4TQK7"/>
<keyword evidence="6" id="KW-0539">Nucleus</keyword>
<dbReference type="PANTHER" id="PTHR31944:SF131">
    <property type="entry name" value="HEME-RESPONSIVE ZINC FINGER TRANSCRIPTION FACTOR HAP1"/>
    <property type="match status" value="1"/>
</dbReference>
<dbReference type="InterPro" id="IPR036864">
    <property type="entry name" value="Zn2-C6_fun-type_DNA-bd_sf"/>
</dbReference>
<evidence type="ECO:0000256" key="3">
    <source>
        <dbReference type="ARBA" id="ARBA00023015"/>
    </source>
</evidence>
<dbReference type="Pfam" id="PF00172">
    <property type="entry name" value="Zn_clus"/>
    <property type="match status" value="1"/>
</dbReference>
<feature type="non-terminal residue" evidence="8">
    <location>
        <position position="1"/>
    </location>
</feature>
<evidence type="ECO:0000256" key="1">
    <source>
        <dbReference type="ARBA" id="ARBA00022723"/>
    </source>
</evidence>
<protein>
    <recommendedName>
        <fullName evidence="7">Zn(2)-C6 fungal-type domain-containing protein</fullName>
    </recommendedName>
</protein>
<evidence type="ECO:0000256" key="2">
    <source>
        <dbReference type="ARBA" id="ARBA00022833"/>
    </source>
</evidence>
<dbReference type="EMBL" id="KV454017">
    <property type="protein sequence ID" value="ODV93958.1"/>
    <property type="molecule type" value="Genomic_DNA"/>
</dbReference>
<keyword evidence="4" id="KW-0238">DNA-binding</keyword>
<dbReference type="Gene3D" id="4.10.240.10">
    <property type="entry name" value="Zn(2)-C6 fungal-type DNA-binding domain"/>
    <property type="match status" value="1"/>
</dbReference>
<keyword evidence="2" id="KW-0862">Zinc</keyword>
<dbReference type="SUPFAM" id="SSF57701">
    <property type="entry name" value="Zn2/Cys6 DNA-binding domain"/>
    <property type="match status" value="1"/>
</dbReference>
<evidence type="ECO:0000313" key="9">
    <source>
        <dbReference type="Proteomes" id="UP000094236"/>
    </source>
</evidence>
<dbReference type="PANTHER" id="PTHR31944">
    <property type="entry name" value="HEME-RESPONSIVE ZINC FINGER TRANSCRIPTION FACTOR HAP1"/>
    <property type="match status" value="1"/>
</dbReference>
<dbReference type="OrthoDB" id="427480at2759"/>
<keyword evidence="1" id="KW-0479">Metal-binding</keyword>
<evidence type="ECO:0000256" key="4">
    <source>
        <dbReference type="ARBA" id="ARBA00023125"/>
    </source>
</evidence>
<dbReference type="Proteomes" id="UP000094236">
    <property type="component" value="Unassembled WGS sequence"/>
</dbReference>
<sequence>RKRLSVSCKLCRKKKIKCDRERPICGSCKKNGIPSHLCIYDDSPWISSLVKEQNYHTEIEHLKAENIK</sequence>
<evidence type="ECO:0000313" key="8">
    <source>
        <dbReference type="EMBL" id="ODV93958.1"/>
    </source>
</evidence>
<reference evidence="9" key="1">
    <citation type="submission" date="2016-05" db="EMBL/GenBank/DDBJ databases">
        <title>Comparative genomics of biotechnologically important yeasts.</title>
        <authorList>
            <consortium name="DOE Joint Genome Institute"/>
            <person name="Riley R."/>
            <person name="Haridas S."/>
            <person name="Wolfe K.H."/>
            <person name="Lopes M.R."/>
            <person name="Hittinger C.T."/>
            <person name="Goker M."/>
            <person name="Salamov A."/>
            <person name="Wisecaver J."/>
            <person name="Long T.M."/>
            <person name="Aerts A.L."/>
            <person name="Barry K."/>
            <person name="Choi C."/>
            <person name="Clum A."/>
            <person name="Coughlan A.Y."/>
            <person name="Deshpande S."/>
            <person name="Douglass A.P."/>
            <person name="Hanson S.J."/>
            <person name="Klenk H.-P."/>
            <person name="Labutti K."/>
            <person name="Lapidus A."/>
            <person name="Lindquist E."/>
            <person name="Lipzen A."/>
            <person name="Meier-Kolthoff J.P."/>
            <person name="Ohm R.A."/>
            <person name="Otillar R.P."/>
            <person name="Pangilinan J."/>
            <person name="Peng Y."/>
            <person name="Rokas A."/>
            <person name="Rosa C.A."/>
            <person name="Scheuner C."/>
            <person name="Sibirny A.A."/>
            <person name="Slot J.C."/>
            <person name="Stielow J.B."/>
            <person name="Sun H."/>
            <person name="Kurtzman C.P."/>
            <person name="Blackwell M."/>
            <person name="Grigoriev I.V."/>
            <person name="Jeffries T.W."/>
        </authorList>
    </citation>
    <scope>NUCLEOTIDE SEQUENCE [LARGE SCALE GENOMIC DNA]</scope>
    <source>
        <strain evidence="9">NRRL Y-2460</strain>
    </source>
</reference>
<keyword evidence="9" id="KW-1185">Reference proteome</keyword>
<dbReference type="GO" id="GO:0001228">
    <property type="term" value="F:DNA-binding transcription activator activity, RNA polymerase II-specific"/>
    <property type="evidence" value="ECO:0007669"/>
    <property type="project" value="TreeGrafter"/>
</dbReference>
<dbReference type="GO" id="GO:0008270">
    <property type="term" value="F:zinc ion binding"/>
    <property type="evidence" value="ECO:0007669"/>
    <property type="project" value="InterPro"/>
</dbReference>
<dbReference type="AlphaFoldDB" id="A0A1E4TQK7"/>
<dbReference type="SMART" id="SM00066">
    <property type="entry name" value="GAL4"/>
    <property type="match status" value="1"/>
</dbReference>
<gene>
    <name evidence="8" type="ORF">PACTADRAFT_24771</name>
</gene>
<feature type="non-terminal residue" evidence="8">
    <location>
        <position position="68"/>
    </location>
</feature>
<evidence type="ECO:0000256" key="6">
    <source>
        <dbReference type="ARBA" id="ARBA00023242"/>
    </source>
</evidence>
<dbReference type="GO" id="GO:0000978">
    <property type="term" value="F:RNA polymerase II cis-regulatory region sequence-specific DNA binding"/>
    <property type="evidence" value="ECO:0007669"/>
    <property type="project" value="TreeGrafter"/>
</dbReference>
<keyword evidence="3" id="KW-0805">Transcription regulation</keyword>
<organism evidence="8 9">
    <name type="scientific">Pachysolen tannophilus NRRL Y-2460</name>
    <dbReference type="NCBI Taxonomy" id="669874"/>
    <lineage>
        <taxon>Eukaryota</taxon>
        <taxon>Fungi</taxon>
        <taxon>Dikarya</taxon>
        <taxon>Ascomycota</taxon>
        <taxon>Saccharomycotina</taxon>
        <taxon>Pichiomycetes</taxon>
        <taxon>Pachysolenaceae</taxon>
        <taxon>Pachysolen</taxon>
    </lineage>
</organism>
<accession>A0A1E4TQK7</accession>
<keyword evidence="5" id="KW-0804">Transcription</keyword>
<dbReference type="CDD" id="cd00067">
    <property type="entry name" value="GAL4"/>
    <property type="match status" value="1"/>
</dbReference>